<dbReference type="Proteomes" id="UP000187209">
    <property type="component" value="Unassembled WGS sequence"/>
</dbReference>
<gene>
    <name evidence="2" type="ORF">SteCoe_31557</name>
</gene>
<feature type="compositionally biased region" description="Acidic residues" evidence="1">
    <location>
        <begin position="30"/>
        <end position="52"/>
    </location>
</feature>
<evidence type="ECO:0000256" key="1">
    <source>
        <dbReference type="SAM" id="MobiDB-lite"/>
    </source>
</evidence>
<comment type="caution">
    <text evidence="2">The sequence shown here is derived from an EMBL/GenBank/DDBJ whole genome shotgun (WGS) entry which is preliminary data.</text>
</comment>
<accession>A0A1R2B124</accession>
<name>A0A1R2B124_9CILI</name>
<reference evidence="2 3" key="1">
    <citation type="submission" date="2016-11" db="EMBL/GenBank/DDBJ databases">
        <title>The macronuclear genome of Stentor coeruleus: a giant cell with tiny introns.</title>
        <authorList>
            <person name="Slabodnick M."/>
            <person name="Ruby J.G."/>
            <person name="Reiff S.B."/>
            <person name="Swart E.C."/>
            <person name="Gosai S."/>
            <person name="Prabakaran S."/>
            <person name="Witkowska E."/>
            <person name="Larue G.E."/>
            <person name="Fisher S."/>
            <person name="Freeman R.M."/>
            <person name="Gunawardena J."/>
            <person name="Chu W."/>
            <person name="Stover N.A."/>
            <person name="Gregory B.D."/>
            <person name="Nowacki M."/>
            <person name="Derisi J."/>
            <person name="Roy S.W."/>
            <person name="Marshall W.F."/>
            <person name="Sood P."/>
        </authorList>
    </citation>
    <scope>NUCLEOTIDE SEQUENCE [LARGE SCALE GENOMIC DNA]</scope>
    <source>
        <strain evidence="2">WM001</strain>
    </source>
</reference>
<dbReference type="AlphaFoldDB" id="A0A1R2B124"/>
<sequence length="79" mass="9249">MSTLYEEQEMDSTLDGFWYTFENTLSFSSDDSEDYEDYEDENSENVSEEVDEGTANTVNQTSRLWKRGTLWVHDSSLIQ</sequence>
<feature type="region of interest" description="Disordered" evidence="1">
    <location>
        <begin position="29"/>
        <end position="56"/>
    </location>
</feature>
<organism evidence="2 3">
    <name type="scientific">Stentor coeruleus</name>
    <dbReference type="NCBI Taxonomy" id="5963"/>
    <lineage>
        <taxon>Eukaryota</taxon>
        <taxon>Sar</taxon>
        <taxon>Alveolata</taxon>
        <taxon>Ciliophora</taxon>
        <taxon>Postciliodesmatophora</taxon>
        <taxon>Heterotrichea</taxon>
        <taxon>Heterotrichida</taxon>
        <taxon>Stentoridae</taxon>
        <taxon>Stentor</taxon>
    </lineage>
</organism>
<evidence type="ECO:0000313" key="2">
    <source>
        <dbReference type="EMBL" id="OMJ70461.1"/>
    </source>
</evidence>
<evidence type="ECO:0000313" key="3">
    <source>
        <dbReference type="Proteomes" id="UP000187209"/>
    </source>
</evidence>
<proteinExistence type="predicted"/>
<keyword evidence="3" id="KW-1185">Reference proteome</keyword>
<dbReference type="EMBL" id="MPUH01001085">
    <property type="protein sequence ID" value="OMJ70461.1"/>
    <property type="molecule type" value="Genomic_DNA"/>
</dbReference>
<protein>
    <submittedName>
        <fullName evidence="2">Uncharacterized protein</fullName>
    </submittedName>
</protein>